<keyword evidence="4" id="KW-0159">Chromosome partition</keyword>
<dbReference type="GO" id="GO:0005634">
    <property type="term" value="C:nucleus"/>
    <property type="evidence" value="ECO:0007669"/>
    <property type="project" value="InterPro"/>
</dbReference>
<evidence type="ECO:0000259" key="5">
    <source>
        <dbReference type="PROSITE" id="PS51700"/>
    </source>
</evidence>
<dbReference type="InterPro" id="IPR030397">
    <property type="entry name" value="SEPARIN_core_dom"/>
</dbReference>
<dbReference type="EMBL" id="LK052888">
    <property type="protein sequence ID" value="CDR39491.1"/>
    <property type="molecule type" value="Genomic_DNA"/>
</dbReference>
<dbReference type="GO" id="GO:0044732">
    <property type="term" value="C:mitotic spindle pole body"/>
    <property type="evidence" value="ECO:0007669"/>
    <property type="project" value="TreeGrafter"/>
</dbReference>
<keyword evidence="3" id="KW-0378">Hydrolase</keyword>
<evidence type="ECO:0000313" key="6">
    <source>
        <dbReference type="EMBL" id="CDR39491.1"/>
    </source>
</evidence>
<dbReference type="PhylomeDB" id="A0A061AVY1"/>
<organism evidence="6">
    <name type="scientific">Cyberlindnera fabianii</name>
    <name type="common">Yeast</name>
    <name type="synonym">Hansenula fabianii</name>
    <dbReference type="NCBI Taxonomy" id="36022"/>
    <lineage>
        <taxon>Eukaryota</taxon>
        <taxon>Fungi</taxon>
        <taxon>Dikarya</taxon>
        <taxon>Ascomycota</taxon>
        <taxon>Saccharomycotina</taxon>
        <taxon>Saccharomycetes</taxon>
        <taxon>Phaffomycetales</taxon>
        <taxon>Phaffomycetaceae</taxon>
        <taxon>Cyberlindnera</taxon>
    </lineage>
</organism>
<sequence length="1545" mass="177021">MNAVDLVLRRFSTIKSLSSSHLRLASCSFVQLYKGDLLSRKSEIVKKHQQFILKLIELEASLGTDFAMVVREIRCADTFGSHLEGGPLDFCSHTDTTLKFLALQVVFKMLQRGNFTYSEDVLRFFMQDKTFVASLSNSHKTMLIKLVLSMTRTSPTPQFKHCMNIKFLQYLTQFNLKFEQFITNMSRESFTEDIESAVLALDTFHQIPYFVLSYMVVDRSERLSNLAKKFEIMTQFASLDWQSVRVDSTASKSTLRLINIPNVNSELIRTELKAVNRPSKELLTGLGAYLVKSANDQEGVDMSLFQFFVKHVVELTGETNRVLDKVLMSLKSAKLSSEFVENVLSLLCELYLKFSDYKRLRNLSNLAFHLKHYFTSIKSETYMFLKNEKGSDLGYKFKKAVHLLSKTSKDLTGVIGLIFNNEIMDSMGYSRFLEKIEAFDKQFGSKKVLSNLSNLNMTELTEENRALVFMLATRYGHENLTDLFERLNITNPILHMACVVSYSDIRTVKNFKTTSTCITNADPLIKCFYYLALEKKNKSTTNVQKIHHMYLSSWVPRNKYPLTKFEIQFLKVFVDYLKFINYQKGLRQLLEAVEKYVAQSNHLFNDWLAFEKLENALNLKLIMKLSPADFDKEMEQRDFEVDVDSFVRSLSYKLLKLRYYLINFDHNQLEEVALDITKTVSFHCDVLSTDNKNHYQRDKFLDILILLLKLHQSRSKLMWVEGHHLECIVSAVSTIQLSKSILKNDPGNLQVLHRMASSFRNLINTLIHLGITKDADYYIGEFKKFNESVSHFKPLYAQNNYFITYFLHVAGRQEECESLKLATDEIFKSLQLLGEGESGDVYIDNYKLIYYRILSDIYFSNEEISWEARGNFRSFLTFVEKEGKLLANTWKMYYEYHFNSAAVDLTLNRSQNPYLNAMNYMLNSRRLFVNAQNSLNMDPLFSTLEDSAMSIPASVVHEELAPTPAPTPGKSKTKTVKNVKKAIIGMRQSKSMIMDLFPELQYLANYQRNELHRVMCLDLLTLSSISNYKNDNVRDCFMLNNHVKGQPFESEKFMVGVTKKSPNMIPDFSLSGLAPTVKFEEPDMTLVRKNNWQVISIDVSTLNDELIISRLDESPKMLKLPLTRLCVRTGEEPNFKLADCLSELAQIIKESDETMTTEATSIIDSPEARKQWHETRAALDERLYTLLCKIQHYWIGGFTSVFSPLKVTQEDLAEFKRRFLNIIRLNIPSRSQKAMSSNKNVEIDDFIVELFLKLGDPAKLVSTEPMEDLIYFVLDILLFHGEENAYDEVDIDNIYVQVEMLLTDFITANPSPEVYSHTVLLVGKELVKIPWESLPCLRSTPVSRIPSLNMLVDLLEKNQALLTSKKNGSIILNPAGDLMKTQERFEQPLKYLKDDLLWSAIVNEKPTEDIFKEALESNIAIYVGHGAGTAYIRETTVKGMDNIGPTLLLGCSSAALQSNSQLEANGTIYSYLIGGCPMIVGNLWDVTDKDIDKFSLSVFQKWGLSSSSEEKANISEAVALSRDECKLKYLNGAAAVVYGLPLSLV</sequence>
<feature type="domain" description="Peptidase C50" evidence="5">
    <location>
        <begin position="1365"/>
        <end position="1462"/>
    </location>
</feature>
<dbReference type="EC" id="3.4.22.49" evidence="2"/>
<dbReference type="PANTHER" id="PTHR12792:SF0">
    <property type="entry name" value="SEPARIN"/>
    <property type="match status" value="1"/>
</dbReference>
<comment type="catalytic activity">
    <reaction evidence="1">
        <text>All bonds known to be hydrolyzed by this endopeptidase have arginine in P1 and an acidic residue in P4. P6 is often occupied by an acidic residue or by a hydroxy-amino-acid residue, the phosphorylation of which enhances cleavage.</text>
        <dbReference type="EC" id="3.4.22.49"/>
    </reaction>
</comment>
<dbReference type="GO" id="GO:0004197">
    <property type="term" value="F:cysteine-type endopeptidase activity"/>
    <property type="evidence" value="ECO:0007669"/>
    <property type="project" value="InterPro"/>
</dbReference>
<dbReference type="OrthoDB" id="10255632at2759"/>
<dbReference type="PROSITE" id="PS51700">
    <property type="entry name" value="SEPARIN"/>
    <property type="match status" value="1"/>
</dbReference>
<evidence type="ECO:0000256" key="3">
    <source>
        <dbReference type="ARBA" id="ARBA00022801"/>
    </source>
</evidence>
<dbReference type="VEuPathDB" id="FungiDB:BON22_4437"/>
<evidence type="ECO:0000256" key="1">
    <source>
        <dbReference type="ARBA" id="ARBA00000451"/>
    </source>
</evidence>
<evidence type="ECO:0000256" key="2">
    <source>
        <dbReference type="ARBA" id="ARBA00012489"/>
    </source>
</evidence>
<dbReference type="GO" id="GO:0072686">
    <property type="term" value="C:mitotic spindle"/>
    <property type="evidence" value="ECO:0007669"/>
    <property type="project" value="TreeGrafter"/>
</dbReference>
<dbReference type="PANTHER" id="PTHR12792">
    <property type="entry name" value="EXTRA SPINDLE POLES 1-RELATED"/>
    <property type="match status" value="1"/>
</dbReference>
<reference evidence="6" key="1">
    <citation type="journal article" date="2014" name="Genome Announc.">
        <title>Genome sequence of the yeast Cyberlindnera fabianii (Hansenula fabianii).</title>
        <authorList>
            <person name="Freel K.C."/>
            <person name="Sarilar V."/>
            <person name="Neuveglise C."/>
            <person name="Devillers H."/>
            <person name="Friedrich A."/>
            <person name="Schacherer J."/>
        </authorList>
    </citation>
    <scope>NUCLEOTIDE SEQUENCE</scope>
    <source>
        <strain evidence="6">YJS4271</strain>
    </source>
</reference>
<dbReference type="InterPro" id="IPR005314">
    <property type="entry name" value="Peptidase_C50"/>
</dbReference>
<dbReference type="GO" id="GO:0051307">
    <property type="term" value="P:meiotic chromosome separation"/>
    <property type="evidence" value="ECO:0007669"/>
    <property type="project" value="TreeGrafter"/>
</dbReference>
<gene>
    <name evidence="6" type="ORF">CYFA0S_03e03972g</name>
</gene>
<dbReference type="GO" id="GO:0005737">
    <property type="term" value="C:cytoplasm"/>
    <property type="evidence" value="ECO:0007669"/>
    <property type="project" value="TreeGrafter"/>
</dbReference>
<proteinExistence type="predicted"/>
<name>A0A061AVY1_CYBFA</name>
<dbReference type="MEROPS" id="C50.001"/>
<evidence type="ECO:0000256" key="4">
    <source>
        <dbReference type="ARBA" id="ARBA00022829"/>
    </source>
</evidence>
<accession>A0A061AVY1</accession>
<dbReference type="GO" id="GO:0006508">
    <property type="term" value="P:proteolysis"/>
    <property type="evidence" value="ECO:0007669"/>
    <property type="project" value="InterPro"/>
</dbReference>
<protein>
    <recommendedName>
        <fullName evidence="2">separase</fullName>
        <ecNumber evidence="2">3.4.22.49</ecNumber>
    </recommendedName>
</protein>
<dbReference type="Pfam" id="PF03568">
    <property type="entry name" value="Separin_C"/>
    <property type="match status" value="1"/>
</dbReference>